<sequence length="591" mass="58785">MGGFIHRWERAWETGSFPPRLPWEVDVFCRCERHEKPEKGGNGPRTGWLRSGGSRRAASRATPPAVAVRGDLLGLPVSTVLPPSPPSSPRAGGRAGCGEPPFIGGLPVSLAWPPVAAPSTIQSRGGGLCSIFSFCWPRRSTGRAAALSAAAVAPLWLAPEAPAVTARAAAPEVQRAVRLEPAPAASEAVAVATVEQMQQQQADMPAEEEEEALPGSDEAAAAIGGQAAALSAAAAEGSGSAEAIEVTPPTGLSSAPATSEDGSDEAWPPASARASSGLSSSADGASRADSLGGDSAPDDQPLDLGPSLAGWELNAAAAGTEAAVNQDPEGSAAADEPAPQPAPIRVDAPPPPAPTTEPLPPSGHAGPNRHRTTRGRLGRGSGKTKQTARAAAAAAAVASALQGLPGAAPGAAPLADAASGVVTGSAAVSPAPKVPHSAVPRAVAAALRGLADGPAPAAAPLAAATLAVDGAAAAPASAGGPATCTQQPPRRFKQPRRRSDGRGAAAPATPPRQPPPPPPSAFLSSSVVAQQQSGYAAVPAPCSYAAPLMTQQARAPGTFHQLAAAHAPPNGHHVQPYGQPGWGAQQWGHWS</sequence>
<dbReference type="Proteomes" id="UP000247498">
    <property type="component" value="Unassembled WGS sequence"/>
</dbReference>
<keyword evidence="3" id="KW-1185">Reference proteome</keyword>
<dbReference type="EMBL" id="BDRX01000021">
    <property type="protein sequence ID" value="GBF90965.1"/>
    <property type="molecule type" value="Genomic_DNA"/>
</dbReference>
<dbReference type="InParanoid" id="A0A2V0P1K0"/>
<comment type="caution">
    <text evidence="2">The sequence shown here is derived from an EMBL/GenBank/DDBJ whole genome shotgun (WGS) entry which is preliminary data.</text>
</comment>
<feature type="compositionally biased region" description="Low complexity" evidence="1">
    <location>
        <begin position="51"/>
        <end position="64"/>
    </location>
</feature>
<feature type="region of interest" description="Disordered" evidence="1">
    <location>
        <begin position="34"/>
        <end position="64"/>
    </location>
</feature>
<feature type="region of interest" description="Disordered" evidence="1">
    <location>
        <begin position="195"/>
        <end position="216"/>
    </location>
</feature>
<protein>
    <submittedName>
        <fullName evidence="2">Uncharacterized protein</fullName>
    </submittedName>
</protein>
<evidence type="ECO:0000313" key="3">
    <source>
        <dbReference type="Proteomes" id="UP000247498"/>
    </source>
</evidence>
<organism evidence="2 3">
    <name type="scientific">Raphidocelis subcapitata</name>
    <dbReference type="NCBI Taxonomy" id="307507"/>
    <lineage>
        <taxon>Eukaryota</taxon>
        <taxon>Viridiplantae</taxon>
        <taxon>Chlorophyta</taxon>
        <taxon>core chlorophytes</taxon>
        <taxon>Chlorophyceae</taxon>
        <taxon>CS clade</taxon>
        <taxon>Sphaeropleales</taxon>
        <taxon>Selenastraceae</taxon>
        <taxon>Raphidocelis</taxon>
    </lineage>
</organism>
<evidence type="ECO:0000313" key="2">
    <source>
        <dbReference type="EMBL" id="GBF90965.1"/>
    </source>
</evidence>
<accession>A0A2V0P1K0</accession>
<feature type="compositionally biased region" description="Pro residues" evidence="1">
    <location>
        <begin position="338"/>
        <end position="361"/>
    </location>
</feature>
<proteinExistence type="predicted"/>
<evidence type="ECO:0000256" key="1">
    <source>
        <dbReference type="SAM" id="MobiDB-lite"/>
    </source>
</evidence>
<feature type="region of interest" description="Disordered" evidence="1">
    <location>
        <begin position="240"/>
        <end position="391"/>
    </location>
</feature>
<dbReference type="AlphaFoldDB" id="A0A2V0P1K0"/>
<reference evidence="2 3" key="1">
    <citation type="journal article" date="2018" name="Sci. Rep.">
        <title>Raphidocelis subcapitata (=Pseudokirchneriella subcapitata) provides an insight into genome evolution and environmental adaptations in the Sphaeropleales.</title>
        <authorList>
            <person name="Suzuki S."/>
            <person name="Yamaguchi H."/>
            <person name="Nakajima N."/>
            <person name="Kawachi M."/>
        </authorList>
    </citation>
    <scope>NUCLEOTIDE SEQUENCE [LARGE SCALE GENOMIC DNA]</scope>
    <source>
        <strain evidence="2 3">NIES-35</strain>
    </source>
</reference>
<feature type="compositionally biased region" description="Pro residues" evidence="1">
    <location>
        <begin position="508"/>
        <end position="520"/>
    </location>
</feature>
<feature type="region of interest" description="Disordered" evidence="1">
    <location>
        <begin position="474"/>
        <end position="527"/>
    </location>
</feature>
<gene>
    <name evidence="2" type="ORF">Rsub_03820</name>
</gene>
<name>A0A2V0P1K0_9CHLO</name>
<feature type="compositionally biased region" description="Low complexity" evidence="1">
    <location>
        <begin position="270"/>
        <end position="295"/>
    </location>
</feature>
<feature type="compositionally biased region" description="Basic residues" evidence="1">
    <location>
        <begin position="367"/>
        <end position="377"/>
    </location>
</feature>
<feature type="compositionally biased region" description="Low complexity" evidence="1">
    <location>
        <begin position="474"/>
        <end position="489"/>
    </location>
</feature>